<gene>
    <name evidence="1" type="ORF">M9H77_09208</name>
</gene>
<name>A0ACC0C0B7_CATRO</name>
<dbReference type="EMBL" id="CM044702">
    <property type="protein sequence ID" value="KAI5678258.1"/>
    <property type="molecule type" value="Genomic_DNA"/>
</dbReference>
<proteinExistence type="predicted"/>
<dbReference type="Proteomes" id="UP001060085">
    <property type="component" value="Linkage Group LG02"/>
</dbReference>
<evidence type="ECO:0000313" key="1">
    <source>
        <dbReference type="EMBL" id="KAI5678258.1"/>
    </source>
</evidence>
<sequence>MPYSAAVDLVAGLGASQVMAHPSHRWTYREGTLVDEPSRTASVSSLSSYSFWEIVSEREPISVIDLSDDEPEEGPEMAPVAPGIGLGTSIDEDPSEPTSDSEIMLEPEGVAPADADGMGTFTAGGSLLSVSPICGYCLWREQRAEAASQQVVALREEIFRMDALFYAARQTRRQETARAAMQFIAQFLGTTRDSVDRARDELESRPGYSGSQCPQAKNMSGSQSRNRADEAMSENSQNRQSESMREATPRPEQATHKVIENFMIKMTELLETSMATRRNERVPATGADEALERFLKFRPSEFYGDVEQEIKDELFLEQLNDIYDTLKYEDALRVTFAAFRLRGMAKDWLIDTDENKTRQFVKGLRIELQWELAPLPPMGFAAAVEAATQIEMADQAVIQRKTAIGSATTPYKRPGQGPWKPRDFKRYRSEQRTGNEGRPTLTLGGAHRDQCPEMQQVPPEMSRKVGRPPVMRGATEVRNNKPQVKAKVYALDGLPVDTEA</sequence>
<protein>
    <submittedName>
        <fullName evidence="1">Uncharacterized protein</fullName>
    </submittedName>
</protein>
<organism evidence="1 2">
    <name type="scientific">Catharanthus roseus</name>
    <name type="common">Madagascar periwinkle</name>
    <name type="synonym">Vinca rosea</name>
    <dbReference type="NCBI Taxonomy" id="4058"/>
    <lineage>
        <taxon>Eukaryota</taxon>
        <taxon>Viridiplantae</taxon>
        <taxon>Streptophyta</taxon>
        <taxon>Embryophyta</taxon>
        <taxon>Tracheophyta</taxon>
        <taxon>Spermatophyta</taxon>
        <taxon>Magnoliopsida</taxon>
        <taxon>eudicotyledons</taxon>
        <taxon>Gunneridae</taxon>
        <taxon>Pentapetalae</taxon>
        <taxon>asterids</taxon>
        <taxon>lamiids</taxon>
        <taxon>Gentianales</taxon>
        <taxon>Apocynaceae</taxon>
        <taxon>Rauvolfioideae</taxon>
        <taxon>Vinceae</taxon>
        <taxon>Catharanthinae</taxon>
        <taxon>Catharanthus</taxon>
    </lineage>
</organism>
<accession>A0ACC0C0B7</accession>
<keyword evidence="2" id="KW-1185">Reference proteome</keyword>
<comment type="caution">
    <text evidence="1">The sequence shown here is derived from an EMBL/GenBank/DDBJ whole genome shotgun (WGS) entry which is preliminary data.</text>
</comment>
<evidence type="ECO:0000313" key="2">
    <source>
        <dbReference type="Proteomes" id="UP001060085"/>
    </source>
</evidence>
<reference evidence="2" key="1">
    <citation type="journal article" date="2023" name="Nat. Plants">
        <title>Single-cell RNA sequencing provides a high-resolution roadmap for understanding the multicellular compartmentation of specialized metabolism.</title>
        <authorList>
            <person name="Sun S."/>
            <person name="Shen X."/>
            <person name="Li Y."/>
            <person name="Li Y."/>
            <person name="Wang S."/>
            <person name="Li R."/>
            <person name="Zhang H."/>
            <person name="Shen G."/>
            <person name="Guo B."/>
            <person name="Wei J."/>
            <person name="Xu J."/>
            <person name="St-Pierre B."/>
            <person name="Chen S."/>
            <person name="Sun C."/>
        </authorList>
    </citation>
    <scope>NUCLEOTIDE SEQUENCE [LARGE SCALE GENOMIC DNA]</scope>
</reference>